<dbReference type="EMBL" id="FONT01000003">
    <property type="protein sequence ID" value="SFE75375.1"/>
    <property type="molecule type" value="Genomic_DNA"/>
</dbReference>
<keyword evidence="2" id="KW-0805">Transcription regulation</keyword>
<dbReference type="CDD" id="cd06171">
    <property type="entry name" value="Sigma70_r4"/>
    <property type="match status" value="1"/>
</dbReference>
<dbReference type="InterPro" id="IPR014284">
    <property type="entry name" value="RNA_pol_sigma-70_dom"/>
</dbReference>
<dbReference type="SUPFAM" id="SSF88659">
    <property type="entry name" value="Sigma3 and sigma4 domains of RNA polymerase sigma factors"/>
    <property type="match status" value="1"/>
</dbReference>
<dbReference type="SUPFAM" id="SSF88946">
    <property type="entry name" value="Sigma2 domain of RNA polymerase sigma factors"/>
    <property type="match status" value="1"/>
</dbReference>
<dbReference type="InterPro" id="IPR036388">
    <property type="entry name" value="WH-like_DNA-bd_sf"/>
</dbReference>
<dbReference type="InterPro" id="IPR013324">
    <property type="entry name" value="RNA_pol_sigma_r3/r4-like"/>
</dbReference>
<dbReference type="Gene3D" id="1.10.1740.10">
    <property type="match status" value="1"/>
</dbReference>
<dbReference type="GO" id="GO:0003677">
    <property type="term" value="F:DNA binding"/>
    <property type="evidence" value="ECO:0007669"/>
    <property type="project" value="InterPro"/>
</dbReference>
<evidence type="ECO:0000256" key="4">
    <source>
        <dbReference type="ARBA" id="ARBA00023163"/>
    </source>
</evidence>
<gene>
    <name evidence="7" type="ORF">SAMN05192532_103402</name>
</gene>
<evidence type="ECO:0000256" key="2">
    <source>
        <dbReference type="ARBA" id="ARBA00023015"/>
    </source>
</evidence>
<dbReference type="GO" id="GO:0016987">
    <property type="term" value="F:sigma factor activity"/>
    <property type="evidence" value="ECO:0007669"/>
    <property type="project" value="UniProtKB-KW"/>
</dbReference>
<name>A0A1I2D4G4_9BACI</name>
<dbReference type="AlphaFoldDB" id="A0A1I2D4G4"/>
<protein>
    <submittedName>
        <fullName evidence="7">RNA polymerase sigma factor, sigma-70 family</fullName>
    </submittedName>
</protein>
<dbReference type="OrthoDB" id="9784984at2"/>
<proteinExistence type="inferred from homology"/>
<feature type="domain" description="RNA polymerase sigma factor 70 region 4 type 2" evidence="6">
    <location>
        <begin position="114"/>
        <end position="154"/>
    </location>
</feature>
<dbReference type="Pfam" id="PF08281">
    <property type="entry name" value="Sigma70_r4_2"/>
    <property type="match status" value="1"/>
</dbReference>
<dbReference type="PANTHER" id="PTHR43133:SF60">
    <property type="entry name" value="RNA POLYMERASE SIGMA FACTOR SIGV"/>
    <property type="match status" value="1"/>
</dbReference>
<keyword evidence="3" id="KW-0731">Sigma factor</keyword>
<organism evidence="7 8">
    <name type="scientific">Alteribacillus iranensis</name>
    <dbReference type="NCBI Taxonomy" id="930128"/>
    <lineage>
        <taxon>Bacteria</taxon>
        <taxon>Bacillati</taxon>
        <taxon>Bacillota</taxon>
        <taxon>Bacilli</taxon>
        <taxon>Bacillales</taxon>
        <taxon>Bacillaceae</taxon>
        <taxon>Alteribacillus</taxon>
    </lineage>
</organism>
<reference evidence="7 8" key="1">
    <citation type="submission" date="2016-10" db="EMBL/GenBank/DDBJ databases">
        <authorList>
            <person name="de Groot N.N."/>
        </authorList>
    </citation>
    <scope>NUCLEOTIDE SEQUENCE [LARGE SCALE GENOMIC DNA]</scope>
    <source>
        <strain evidence="7 8">DSM 23995</strain>
    </source>
</reference>
<evidence type="ECO:0000256" key="3">
    <source>
        <dbReference type="ARBA" id="ARBA00023082"/>
    </source>
</evidence>
<dbReference type="Gene3D" id="1.10.10.10">
    <property type="entry name" value="Winged helix-like DNA-binding domain superfamily/Winged helix DNA-binding domain"/>
    <property type="match status" value="1"/>
</dbReference>
<dbReference type="InterPro" id="IPR013325">
    <property type="entry name" value="RNA_pol_sigma_r2"/>
</dbReference>
<accession>A0A1I2D4G4</accession>
<dbReference type="RefSeq" id="WP_091660877.1">
    <property type="nucleotide sequence ID" value="NZ_FONT01000003.1"/>
</dbReference>
<dbReference type="STRING" id="930128.SAMN05192532_103402"/>
<dbReference type="Pfam" id="PF04542">
    <property type="entry name" value="Sigma70_r2"/>
    <property type="match status" value="1"/>
</dbReference>
<sequence>MRKDNVLASYLIQLGEEVFRVLQRKGAKKEDAEDIIQNTYYKVYTLLDDLTEHNVRPWFFRVAFNEYIDMKRKKENQTIYLSEELVSKLQYRDSDIHAILNKDEIFSLLKDVKKEHKEIFYLKYYYDLSYEDIAAMLDVKVSSVKQKLYRARQSIHSKTGGTQKWTRR</sequence>
<feature type="domain" description="RNA polymerase sigma-70 region 2" evidence="5">
    <location>
        <begin position="16"/>
        <end position="75"/>
    </location>
</feature>
<evidence type="ECO:0000313" key="7">
    <source>
        <dbReference type="EMBL" id="SFE75375.1"/>
    </source>
</evidence>
<dbReference type="NCBIfam" id="TIGR02937">
    <property type="entry name" value="sigma70-ECF"/>
    <property type="match status" value="1"/>
</dbReference>
<keyword evidence="8" id="KW-1185">Reference proteome</keyword>
<comment type="similarity">
    <text evidence="1">Belongs to the sigma-70 factor family. ECF subfamily.</text>
</comment>
<dbReference type="InterPro" id="IPR007627">
    <property type="entry name" value="RNA_pol_sigma70_r2"/>
</dbReference>
<dbReference type="PANTHER" id="PTHR43133">
    <property type="entry name" value="RNA POLYMERASE ECF-TYPE SIGMA FACTO"/>
    <property type="match status" value="1"/>
</dbReference>
<keyword evidence="4" id="KW-0804">Transcription</keyword>
<evidence type="ECO:0000256" key="1">
    <source>
        <dbReference type="ARBA" id="ARBA00010641"/>
    </source>
</evidence>
<dbReference type="Proteomes" id="UP000199516">
    <property type="component" value="Unassembled WGS sequence"/>
</dbReference>
<dbReference type="GO" id="GO:0006352">
    <property type="term" value="P:DNA-templated transcription initiation"/>
    <property type="evidence" value="ECO:0007669"/>
    <property type="project" value="InterPro"/>
</dbReference>
<dbReference type="InterPro" id="IPR039425">
    <property type="entry name" value="RNA_pol_sigma-70-like"/>
</dbReference>
<evidence type="ECO:0000259" key="6">
    <source>
        <dbReference type="Pfam" id="PF08281"/>
    </source>
</evidence>
<evidence type="ECO:0000313" key="8">
    <source>
        <dbReference type="Proteomes" id="UP000199516"/>
    </source>
</evidence>
<dbReference type="InterPro" id="IPR013249">
    <property type="entry name" value="RNA_pol_sigma70_r4_t2"/>
</dbReference>
<evidence type="ECO:0000259" key="5">
    <source>
        <dbReference type="Pfam" id="PF04542"/>
    </source>
</evidence>